<dbReference type="SUPFAM" id="SSF52540">
    <property type="entry name" value="P-loop containing nucleoside triphosphate hydrolases"/>
    <property type="match status" value="1"/>
</dbReference>
<dbReference type="Pfam" id="PF00271">
    <property type="entry name" value="Helicase_C"/>
    <property type="match status" value="1"/>
</dbReference>
<dbReference type="GO" id="GO:0003677">
    <property type="term" value="F:DNA binding"/>
    <property type="evidence" value="ECO:0007669"/>
    <property type="project" value="InterPro"/>
</dbReference>
<dbReference type="InterPro" id="IPR050742">
    <property type="entry name" value="Helicase_Restrict-Modif_Enz"/>
</dbReference>
<dbReference type="GO" id="GO:0016787">
    <property type="term" value="F:hydrolase activity"/>
    <property type="evidence" value="ECO:0007669"/>
    <property type="project" value="InterPro"/>
</dbReference>
<gene>
    <name evidence="2" type="ORF">EDD68_1204</name>
</gene>
<name>A0A4R3MUB9_9BACI</name>
<protein>
    <submittedName>
        <fullName evidence="2">Type III restriction/modification enzyme restriction subunit</fullName>
    </submittedName>
</protein>
<feature type="domain" description="Helicase C-terminal" evidence="1">
    <location>
        <begin position="154"/>
        <end position="308"/>
    </location>
</feature>
<organism evidence="2 3">
    <name type="scientific">Melghiribacillus thermohalophilus</name>
    <dbReference type="NCBI Taxonomy" id="1324956"/>
    <lineage>
        <taxon>Bacteria</taxon>
        <taxon>Bacillati</taxon>
        <taxon>Bacillota</taxon>
        <taxon>Bacilli</taxon>
        <taxon>Bacillales</taxon>
        <taxon>Bacillaceae</taxon>
        <taxon>Melghiribacillus</taxon>
    </lineage>
</organism>
<dbReference type="GO" id="GO:0005829">
    <property type="term" value="C:cytosol"/>
    <property type="evidence" value="ECO:0007669"/>
    <property type="project" value="TreeGrafter"/>
</dbReference>
<proteinExistence type="predicted"/>
<accession>A0A4R3MUB9</accession>
<evidence type="ECO:0000259" key="1">
    <source>
        <dbReference type="PROSITE" id="PS51194"/>
    </source>
</evidence>
<dbReference type="CDD" id="cd18799">
    <property type="entry name" value="SF2_C_EcoAI-like"/>
    <property type="match status" value="1"/>
</dbReference>
<dbReference type="EMBL" id="SMAN01000020">
    <property type="protein sequence ID" value="TCT18901.1"/>
    <property type="molecule type" value="Genomic_DNA"/>
</dbReference>
<comment type="caution">
    <text evidence="2">The sequence shown here is derived from an EMBL/GenBank/DDBJ whole genome shotgun (WGS) entry which is preliminary data.</text>
</comment>
<dbReference type="InterPro" id="IPR001650">
    <property type="entry name" value="Helicase_C-like"/>
</dbReference>
<dbReference type="Gene3D" id="3.40.50.300">
    <property type="entry name" value="P-loop containing nucleotide triphosphate hydrolases"/>
    <property type="match status" value="2"/>
</dbReference>
<dbReference type="AlphaFoldDB" id="A0A4R3MUB9"/>
<dbReference type="PANTHER" id="PTHR47396">
    <property type="entry name" value="TYPE I RESTRICTION ENZYME ECOKI R PROTEIN"/>
    <property type="match status" value="1"/>
</dbReference>
<dbReference type="Pfam" id="PF04851">
    <property type="entry name" value="ResIII"/>
    <property type="match status" value="1"/>
</dbReference>
<dbReference type="PANTHER" id="PTHR47396:SF1">
    <property type="entry name" value="ATP-DEPENDENT HELICASE IRC3-RELATED"/>
    <property type="match status" value="1"/>
</dbReference>
<dbReference type="Proteomes" id="UP000294650">
    <property type="component" value="Unassembled WGS sequence"/>
</dbReference>
<dbReference type="GO" id="GO:0005524">
    <property type="term" value="F:ATP binding"/>
    <property type="evidence" value="ECO:0007669"/>
    <property type="project" value="InterPro"/>
</dbReference>
<evidence type="ECO:0000313" key="3">
    <source>
        <dbReference type="Proteomes" id="UP000294650"/>
    </source>
</evidence>
<dbReference type="PROSITE" id="PS51194">
    <property type="entry name" value="HELICASE_CTER"/>
    <property type="match status" value="1"/>
</dbReference>
<keyword evidence="3" id="KW-1185">Reference proteome</keyword>
<evidence type="ECO:0000313" key="2">
    <source>
        <dbReference type="EMBL" id="TCT18901.1"/>
    </source>
</evidence>
<dbReference type="InterPro" id="IPR027417">
    <property type="entry name" value="P-loop_NTPase"/>
</dbReference>
<reference evidence="2 3" key="1">
    <citation type="submission" date="2019-03" db="EMBL/GenBank/DDBJ databases">
        <title>Genomic Encyclopedia of Type Strains, Phase IV (KMG-IV): sequencing the most valuable type-strain genomes for metagenomic binning, comparative biology and taxonomic classification.</title>
        <authorList>
            <person name="Goeker M."/>
        </authorList>
    </citation>
    <scope>NUCLEOTIDE SEQUENCE [LARGE SCALE GENOMIC DNA]</scope>
    <source>
        <strain evidence="2 3">DSM 25894</strain>
    </source>
</reference>
<sequence length="351" mass="40531">MSSVGQYDFIIVDEAHRGYTADREMTEEELLFRDQKDYISQYRRVIDYFDVACLGLTATPALHTTEIFGMPIFKYSYSQAVLDGYLVDHKPPYLFKTELAEAGITFEKDEEVQVYDPEKGEVQLERMEDSLHFDVDQFNKKVITEPFNRMVLRKLTEYIDPAGNEKTLVFAATDQHVNMVVRLLKGAYKENGDEIEDGAIIKITGSIFKPLDAIKKFKNERLPNIEVTVDLLTTGIDVPAVTNLVFLRRVQSRILYDQMLGRATRLCPEIRKTHFNIFDAVGIYDKLQNYTEMKPVVKRQNYKIIDLVNSLTNAASEEEEAFIREQLAAKIQQRKQRLDEKGKQNSLTEKV</sequence>
<dbReference type="InterPro" id="IPR006935">
    <property type="entry name" value="Helicase/UvrB_N"/>
</dbReference>